<name>A0A8C2ESU3_CYPCA</name>
<organism evidence="1 2">
    <name type="scientific">Cyprinus carpio</name>
    <name type="common">Common carp</name>
    <dbReference type="NCBI Taxonomy" id="7962"/>
    <lineage>
        <taxon>Eukaryota</taxon>
        <taxon>Metazoa</taxon>
        <taxon>Chordata</taxon>
        <taxon>Craniata</taxon>
        <taxon>Vertebrata</taxon>
        <taxon>Euteleostomi</taxon>
        <taxon>Actinopterygii</taxon>
        <taxon>Neopterygii</taxon>
        <taxon>Teleostei</taxon>
        <taxon>Ostariophysi</taxon>
        <taxon>Cypriniformes</taxon>
        <taxon>Cyprinidae</taxon>
        <taxon>Cyprininae</taxon>
        <taxon>Cyprinus</taxon>
    </lineage>
</organism>
<dbReference type="Ensembl" id="ENSCCRT00020048934.1">
    <property type="protein sequence ID" value="ENSCCRP00020044866.1"/>
    <property type="gene ID" value="ENSCCRG00020019942.1"/>
</dbReference>
<proteinExistence type="predicted"/>
<dbReference type="Proteomes" id="UP000694701">
    <property type="component" value="Unplaced"/>
</dbReference>
<dbReference type="AlphaFoldDB" id="A0A8C2ESU3"/>
<sequence length="48" mass="4947">VCVCVCVCVCKNGLVLNHRSGADKGRKGPDGLSAFEAAESDAIKALLK</sequence>
<evidence type="ECO:0000313" key="2">
    <source>
        <dbReference type="Proteomes" id="UP000694701"/>
    </source>
</evidence>
<evidence type="ECO:0000313" key="1">
    <source>
        <dbReference type="Ensembl" id="ENSCCRP00020044866.1"/>
    </source>
</evidence>
<accession>A0A8C2ESU3</accession>
<protein>
    <submittedName>
        <fullName evidence="1">Uncharacterized protein</fullName>
    </submittedName>
</protein>
<reference evidence="1" key="1">
    <citation type="submission" date="2025-08" db="UniProtKB">
        <authorList>
            <consortium name="Ensembl"/>
        </authorList>
    </citation>
    <scope>IDENTIFICATION</scope>
</reference>